<dbReference type="AlphaFoldDB" id="A0A7J8NG01"/>
<dbReference type="PANTHER" id="PTHR47074:SF61">
    <property type="entry name" value="RNASE H TYPE-1 DOMAIN-CONTAINING PROTEIN"/>
    <property type="match status" value="1"/>
</dbReference>
<dbReference type="Proteomes" id="UP000593572">
    <property type="component" value="Unassembled WGS sequence"/>
</dbReference>
<dbReference type="EMBL" id="JABEZX010298278">
    <property type="protein sequence ID" value="MBA0575859.1"/>
    <property type="molecule type" value="Genomic_DNA"/>
</dbReference>
<keyword evidence="2" id="KW-1185">Reference proteome</keyword>
<dbReference type="InterPro" id="IPR052929">
    <property type="entry name" value="RNase_H-like_EbsB-rel"/>
</dbReference>
<evidence type="ECO:0000313" key="1">
    <source>
        <dbReference type="EMBL" id="MBA0575859.1"/>
    </source>
</evidence>
<name>A0A7J8NG01_9ROSI</name>
<evidence type="ECO:0008006" key="3">
    <source>
        <dbReference type="Google" id="ProtNLM"/>
    </source>
</evidence>
<evidence type="ECO:0000313" key="2">
    <source>
        <dbReference type="Proteomes" id="UP000593572"/>
    </source>
</evidence>
<gene>
    <name evidence="1" type="ORF">Golob_027575</name>
</gene>
<dbReference type="PANTHER" id="PTHR47074">
    <property type="entry name" value="BNAC02G40300D PROTEIN"/>
    <property type="match status" value="1"/>
</dbReference>
<proteinExistence type="predicted"/>
<organism evidence="1 2">
    <name type="scientific">Gossypium lobatum</name>
    <dbReference type="NCBI Taxonomy" id="34289"/>
    <lineage>
        <taxon>Eukaryota</taxon>
        <taxon>Viridiplantae</taxon>
        <taxon>Streptophyta</taxon>
        <taxon>Embryophyta</taxon>
        <taxon>Tracheophyta</taxon>
        <taxon>Spermatophyta</taxon>
        <taxon>Magnoliopsida</taxon>
        <taxon>eudicotyledons</taxon>
        <taxon>Gunneridae</taxon>
        <taxon>Pentapetalae</taxon>
        <taxon>rosids</taxon>
        <taxon>malvids</taxon>
        <taxon>Malvales</taxon>
        <taxon>Malvaceae</taxon>
        <taxon>Malvoideae</taxon>
        <taxon>Gossypium</taxon>
    </lineage>
</organism>
<reference evidence="1 2" key="1">
    <citation type="journal article" date="2019" name="Genome Biol. Evol.">
        <title>Insights into the evolution of the New World diploid cottons (Gossypium, subgenus Houzingenia) based on genome sequencing.</title>
        <authorList>
            <person name="Grover C.E."/>
            <person name="Arick M.A. 2nd"/>
            <person name="Thrash A."/>
            <person name="Conover J.L."/>
            <person name="Sanders W.S."/>
            <person name="Peterson D.G."/>
            <person name="Frelichowski J.E."/>
            <person name="Scheffler J.A."/>
            <person name="Scheffler B.E."/>
            <person name="Wendel J.F."/>
        </authorList>
    </citation>
    <scope>NUCLEOTIDE SEQUENCE [LARGE SCALE GENOMIC DNA]</scope>
    <source>
        <strain evidence="1">157</strain>
        <tissue evidence="1">Leaf</tissue>
    </source>
</reference>
<sequence>MAEARACLYAVIFAEELGFREVYLEGDALFKVNIRCIPRTANETAHALAVKERQYDALVYWIEEVPKEVERFINCDRGRFEASKKAWWILSPDVDWWLIFDELSRYRGVGKLRKDSSDERWIPAAPAISLMQERDMENVWRR</sequence>
<protein>
    <recommendedName>
        <fullName evidence="3">RNase H type-1 domain-containing protein</fullName>
    </recommendedName>
</protein>
<accession>A0A7J8NG01</accession>
<comment type="caution">
    <text evidence="1">The sequence shown here is derived from an EMBL/GenBank/DDBJ whole genome shotgun (WGS) entry which is preliminary data.</text>
</comment>